<dbReference type="GO" id="GO:0005789">
    <property type="term" value="C:endoplasmic reticulum membrane"/>
    <property type="evidence" value="ECO:0007669"/>
    <property type="project" value="UniProtKB-SubCell"/>
</dbReference>
<evidence type="ECO:0000256" key="8">
    <source>
        <dbReference type="ARBA" id="ARBA00023055"/>
    </source>
</evidence>
<sequence length="2102" mass="231346">MFPWNIAKSAEAMFSRWALKRLCKFLLKKKLGQFLLGDIDLDQLDVQLTQGTIQLSDLALNVDYINEKLGAAASLMIKEGSVGSLLVRLPWKVKGCQVEVDELELVLAPCAEYNLRAGAETCNSGQDGNGDLHCDAGKAGHDVIEKAAKSTSADVHQGVKTIANMVKEFLTSFHVKIKKLIVAFDPYSHKDEKKSGSHTALVLRISETECGTCVSDYANPKPKTQAGSFLGISQLTNFVKFEGAIFELLQMDGFENKTCFPHIETTLGESLTECCSSSVTTPILTGKKGGFSGNVKLSIPWENGSLDIRKVDADVSIDPVDLKFQPSTIKWLLHSWEKFNKLEKNGNDSILNKSTDTVHLTSVSNCHSSKQVSTAFPMNKVVPIHGGFSTDLSSLTMKESVAEAVLPGPHLISDWVPLYSDISQKVGAEELDFGASVDQFFECFDGMRSSQSVLGSSGMWNWTLFSAITAASSLASGSLHVPSVPNPETHCNFSCSKAFSFLVKVNKQQHVETNLRATFAGISVFLSFQDENKKYPCDKGDQINAASYIPHLGAECRDIQLGVQVCPQEMRFEGTLKYLEIIHCLHYKDDDVDSGLQGFNDDNNSQMQKIQRLQEDVQDALPSLASSVECSDKLNCLVVEDFPFGNRNNVFKVTMLKTSGVTYCQFTVKSSSLNSCRMGHTSFSVKLPPFVFWVDFPLINMLLELFKEIGKSFEKPGVFPSETFNKKHGSSHGDVERGSSSCIAALSSTESVQGNISLHSARVILCFPLGSDKDIRRFSSWDQFVALDFSLPSADNRKTYQDSGLGGRSQKRYSSTTTCSIHLNFANLDIFLINPASKNHVGIYSSNMQRQKFSAENILSASNRTDYLSVISMCFQEGHVTGPWIAKRAKLLATFEDSKSGNNSVGKGYEFASVSTVKDMEDLNSQTREEIILSSAILLHVHLPAVTVKLGSPQYQGLCCLLDKMVNGLSCVTPAGDNVKAESTMSQTSILVDCDDAEILISPELKENIKVSIQRELPGSWCHLKLKIQNFCLLSVSNIGGNKGANFFWLAHNEGKLWGSITGVPEQEFLLISCSNSAMKRGDGGGSNALSCRLAGSDIIYLWEPESFHGFTSITVRCGTLVAAGGRLDWLDAIFSFFSVSSTEIEQNEKCLQNGDLDAPCGSSFVLNLVDIGLSYEPYVKNGEAKSEVLDSESSFSNGKEQVGEEYVACLLAASSLNLSNSAVSGSMENEYKIRIQDLGLLLCMVSECDNLCGSYGAEHLHKIGYVKIAQEALVEAILRTNCKSGLLWEVECSKSHIHVDTCGDTTSSMIRLAAQLQQLFAPDLEESVVHLQTRWNKVQEEQERKWLNDEIRFSDGHSATSISERSSSSVGIQTDPGSVGLMGEIREDAFQVSTNEICPHGSSELQSHISHDENFLEELDNISFDSLSSNQSFNGLVPVIEMESSQTSSFIEGNLPEFIEGYCLTELQPTELSIGGKSSHEIHKCSSGDVGSGNLGGEINGWYRDASFRIVEDHVLKASEGCSVSKYKEDQLSSIDNDKANNLTKAIGRLLLKNINIRWRMHAGFDWHYCRKNGRQPKNGGGRDTTVCLELSLSGMEFQYDMFPVGEIHVSKLSLSVQDFYLDDRSRDAPWKLVLGYYCSKDHPRKSSSKAFKLDLESVRPDPLTPLEEYRQIALCFRLRIAFLPMRLHLHQRQLDFLITFFGAKSSSVDQSPGHHKDSDGSTSLPVMSNSIAGHSMSVEEAFLPYFQAILLHLKQCTERFNYLFIYLFQKVDIWPILIRVDYSPCRVDLPALGGGKYVELVNLVPWKGVELQLKHVHAVGIYGWGSVCETIVGEWLEDISQNQIHKILQGLPAVRSLVAVGAGATKLVSMPIENYRKDKRLLKGMQRGTTAFLRSISLEAIGLGVHLAAGAHNILLQAEYLSTTISPSIPWPIPSKLKTNVRFNQPKDAQQGIEQHLENTFGIKFKGISVVRLVQCILFLSVLSFIRPGLSVSVYHIQSSSLHLLMFSSLQAYESLSDGLGKSASALVRTPLKNFQRGASAGSALASAVRAVPAAAIAPVSACASALHYTLLGVRNSLDPEHKKESMEKYLGPTQQWEQN</sequence>
<dbReference type="GO" id="GO:0034045">
    <property type="term" value="C:phagophore assembly site membrane"/>
    <property type="evidence" value="ECO:0007669"/>
    <property type="project" value="UniProtKB-SubCell"/>
</dbReference>
<dbReference type="GO" id="GO:0061723">
    <property type="term" value="P:glycophagy"/>
    <property type="evidence" value="ECO:0007669"/>
    <property type="project" value="TreeGrafter"/>
</dbReference>
<dbReference type="GO" id="GO:0061908">
    <property type="term" value="C:phagophore"/>
    <property type="evidence" value="ECO:0007669"/>
    <property type="project" value="TreeGrafter"/>
</dbReference>
<organism evidence="12 13">
    <name type="scientific">Ziziphus jujuba var. spinosa</name>
    <dbReference type="NCBI Taxonomy" id="714518"/>
    <lineage>
        <taxon>Eukaryota</taxon>
        <taxon>Viridiplantae</taxon>
        <taxon>Streptophyta</taxon>
        <taxon>Embryophyta</taxon>
        <taxon>Tracheophyta</taxon>
        <taxon>Spermatophyta</taxon>
        <taxon>Magnoliopsida</taxon>
        <taxon>eudicotyledons</taxon>
        <taxon>Gunneridae</taxon>
        <taxon>Pentapetalae</taxon>
        <taxon>rosids</taxon>
        <taxon>fabids</taxon>
        <taxon>Rosales</taxon>
        <taxon>Rhamnaceae</taxon>
        <taxon>Paliureae</taxon>
        <taxon>Ziziphus</taxon>
    </lineage>
</organism>
<comment type="caution">
    <text evidence="12">The sequence shown here is derived from an EMBL/GenBank/DDBJ whole genome shotgun (WGS) entry which is preliminary data.</text>
</comment>
<dbReference type="GO" id="GO:0061709">
    <property type="term" value="P:reticulophagy"/>
    <property type="evidence" value="ECO:0007669"/>
    <property type="project" value="TreeGrafter"/>
</dbReference>
<evidence type="ECO:0000256" key="6">
    <source>
        <dbReference type="ARBA" id="ARBA00022824"/>
    </source>
</evidence>
<comment type="catalytic activity">
    <reaction evidence="11">
        <text>a 1,2-diacyl-sn-glycero-3-phosphoethanolamine(in) = a 1,2-diacyl-sn-glycero-3-phosphoethanolamine(out)</text>
        <dbReference type="Rhea" id="RHEA:38895"/>
        <dbReference type="ChEBI" id="CHEBI:64612"/>
    </reaction>
</comment>
<dbReference type="InterPro" id="IPR026849">
    <property type="entry name" value="ATG2"/>
</dbReference>
<dbReference type="GO" id="GO:0043495">
    <property type="term" value="F:protein-membrane adaptor activity"/>
    <property type="evidence" value="ECO:0007669"/>
    <property type="project" value="TreeGrafter"/>
</dbReference>
<keyword evidence="9" id="KW-0472">Membrane</keyword>
<keyword evidence="7" id="KW-0072">Autophagy</keyword>
<dbReference type="EMBL" id="JAEACU010000009">
    <property type="protein sequence ID" value="KAH7517971.1"/>
    <property type="molecule type" value="Genomic_DNA"/>
</dbReference>
<protein>
    <recommendedName>
        <fullName evidence="4">Autophagy-related protein 2</fullName>
    </recommendedName>
</protein>
<evidence type="ECO:0000256" key="11">
    <source>
        <dbReference type="ARBA" id="ARBA00024615"/>
    </source>
</evidence>
<evidence type="ECO:0000256" key="3">
    <source>
        <dbReference type="ARBA" id="ARBA00009714"/>
    </source>
</evidence>
<dbReference type="GO" id="GO:0000045">
    <property type="term" value="P:autophagosome assembly"/>
    <property type="evidence" value="ECO:0007669"/>
    <property type="project" value="TreeGrafter"/>
</dbReference>
<evidence type="ECO:0000256" key="10">
    <source>
        <dbReference type="ARBA" id="ARBA00024479"/>
    </source>
</evidence>
<comment type="similarity">
    <text evidence="3">Belongs to the ATG2 family.</text>
</comment>
<comment type="catalytic activity">
    <reaction evidence="10">
        <text>a 1,2-diacyl-sn-glycero-3-phospho-L-serine(in) = a 1,2-diacyl-sn-glycero-3-phospho-L-serine(out)</text>
        <dbReference type="Rhea" id="RHEA:38663"/>
        <dbReference type="ChEBI" id="CHEBI:57262"/>
    </reaction>
</comment>
<evidence type="ECO:0000313" key="13">
    <source>
        <dbReference type="Proteomes" id="UP000813462"/>
    </source>
</evidence>
<reference evidence="12" key="1">
    <citation type="journal article" date="2021" name="Front. Plant Sci.">
        <title>Chromosome-Scale Genome Assembly for Chinese Sour Jujube and Insights Into Its Genome Evolution and Domestication Signature.</title>
        <authorList>
            <person name="Shen L.-Y."/>
            <person name="Luo H."/>
            <person name="Wang X.-L."/>
            <person name="Wang X.-M."/>
            <person name="Qiu X.-J."/>
            <person name="Liu H."/>
            <person name="Zhou S.-S."/>
            <person name="Jia K.-H."/>
            <person name="Nie S."/>
            <person name="Bao Y.-T."/>
            <person name="Zhang R.-G."/>
            <person name="Yun Q.-Z."/>
            <person name="Chai Y.-H."/>
            <person name="Lu J.-Y."/>
            <person name="Li Y."/>
            <person name="Zhao S.-W."/>
            <person name="Mao J.-F."/>
            <person name="Jia S.-G."/>
            <person name="Mao Y.-M."/>
        </authorList>
    </citation>
    <scope>NUCLEOTIDE SEQUENCE</scope>
    <source>
        <strain evidence="12">AT0</strain>
        <tissue evidence="12">Leaf</tissue>
    </source>
</reference>
<evidence type="ECO:0000256" key="1">
    <source>
        <dbReference type="ARBA" id="ARBA00004406"/>
    </source>
</evidence>
<evidence type="ECO:0000256" key="5">
    <source>
        <dbReference type="ARBA" id="ARBA00022448"/>
    </source>
</evidence>
<evidence type="ECO:0000256" key="9">
    <source>
        <dbReference type="ARBA" id="ARBA00023136"/>
    </source>
</evidence>
<dbReference type="GO" id="GO:0006869">
    <property type="term" value="P:lipid transport"/>
    <property type="evidence" value="ECO:0007669"/>
    <property type="project" value="UniProtKB-KW"/>
</dbReference>
<comment type="subcellular location">
    <subcellularLocation>
        <location evidence="1">Endoplasmic reticulum membrane</location>
        <topology evidence="1">Peripheral membrane protein</topology>
    </subcellularLocation>
    <subcellularLocation>
        <location evidence="2">Preautophagosomal structure membrane</location>
        <topology evidence="2">Peripheral membrane protein</topology>
    </subcellularLocation>
</comment>
<dbReference type="Pfam" id="PF13329">
    <property type="entry name" value="ATG2_CAD"/>
    <property type="match status" value="2"/>
</dbReference>
<dbReference type="GO" id="GO:0000422">
    <property type="term" value="P:autophagy of mitochondrion"/>
    <property type="evidence" value="ECO:0007669"/>
    <property type="project" value="TreeGrafter"/>
</dbReference>
<evidence type="ECO:0000256" key="2">
    <source>
        <dbReference type="ARBA" id="ARBA00004623"/>
    </source>
</evidence>
<evidence type="ECO:0000256" key="4">
    <source>
        <dbReference type="ARBA" id="ARBA00018070"/>
    </source>
</evidence>
<dbReference type="GO" id="GO:0034727">
    <property type="term" value="P:piecemeal microautophagy of the nucleus"/>
    <property type="evidence" value="ECO:0007669"/>
    <property type="project" value="TreeGrafter"/>
</dbReference>
<dbReference type="GO" id="GO:0032266">
    <property type="term" value="F:phosphatidylinositol-3-phosphate binding"/>
    <property type="evidence" value="ECO:0007669"/>
    <property type="project" value="TreeGrafter"/>
</dbReference>
<name>A0A978USX1_ZIZJJ</name>
<proteinExistence type="inferred from homology"/>
<keyword evidence="6" id="KW-0256">Endoplasmic reticulum</keyword>
<keyword evidence="5" id="KW-0813">Transport</keyword>
<evidence type="ECO:0000256" key="7">
    <source>
        <dbReference type="ARBA" id="ARBA00023006"/>
    </source>
</evidence>
<dbReference type="PANTHER" id="PTHR13190">
    <property type="entry name" value="AUTOPHAGY-RELATED 2, ISOFORM A"/>
    <property type="match status" value="1"/>
</dbReference>
<gene>
    <name evidence="12" type="ORF">FEM48_Zijuj09G0121000</name>
</gene>
<keyword evidence="8" id="KW-0445">Lipid transport</keyword>
<accession>A0A978USX1</accession>
<evidence type="ECO:0000313" key="12">
    <source>
        <dbReference type="EMBL" id="KAH7517971.1"/>
    </source>
</evidence>
<dbReference type="Proteomes" id="UP000813462">
    <property type="component" value="Unassembled WGS sequence"/>
</dbReference>
<dbReference type="PANTHER" id="PTHR13190:SF1">
    <property type="entry name" value="AUTOPHAGY-RELATED 2, ISOFORM A"/>
    <property type="match status" value="1"/>
</dbReference>